<protein>
    <submittedName>
        <fullName evidence="4">Uncharacterized protein</fullName>
    </submittedName>
</protein>
<keyword evidence="4" id="KW-0614">Plasmid</keyword>
<accession>A0ABN6LER8</accession>
<reference evidence="4 5" key="1">
    <citation type="submission" date="2021-12" db="EMBL/GenBank/DDBJ databases">
        <title>Genome sequencing of bacteria with rrn-lacking chromosome and rrn-plasmid.</title>
        <authorList>
            <person name="Anda M."/>
            <person name="Iwasaki W."/>
        </authorList>
    </citation>
    <scope>NUCLEOTIDE SEQUENCE [LARGE SCALE GENOMIC DNA]</scope>
    <source>
        <strain evidence="4 5">NBRC 101262</strain>
        <plasmid evidence="4 5">pPP2</plasmid>
    </source>
</reference>
<geneLocation type="plasmid" evidence="4 5">
    <name>pPP2</name>
</geneLocation>
<name>A0ABN6LER8_9BACT</name>
<dbReference type="EMBL" id="AP025294">
    <property type="protein sequence ID" value="BDD01476.1"/>
    <property type="molecule type" value="Genomic_DNA"/>
</dbReference>
<organism evidence="4 5">
    <name type="scientific">Persicobacter psychrovividus</name>
    <dbReference type="NCBI Taxonomy" id="387638"/>
    <lineage>
        <taxon>Bacteria</taxon>
        <taxon>Pseudomonadati</taxon>
        <taxon>Bacteroidota</taxon>
        <taxon>Cytophagia</taxon>
        <taxon>Cytophagales</taxon>
        <taxon>Persicobacteraceae</taxon>
        <taxon>Persicobacter</taxon>
    </lineage>
</organism>
<keyword evidence="1" id="KW-0812">Transmembrane</keyword>
<dbReference type="EMBL" id="AP025294">
    <property type="protein sequence ID" value="BDD01447.1"/>
    <property type="molecule type" value="Genomic_DNA"/>
</dbReference>
<feature type="transmembrane region" description="Helical" evidence="1">
    <location>
        <begin position="6"/>
        <end position="23"/>
    </location>
</feature>
<evidence type="ECO:0000256" key="1">
    <source>
        <dbReference type="SAM" id="Phobius"/>
    </source>
</evidence>
<keyword evidence="5" id="KW-1185">Reference proteome</keyword>
<evidence type="ECO:0000313" key="2">
    <source>
        <dbReference type="EMBL" id="BDD01378.1"/>
    </source>
</evidence>
<evidence type="ECO:0000313" key="4">
    <source>
        <dbReference type="EMBL" id="BDD01476.1"/>
    </source>
</evidence>
<evidence type="ECO:0000313" key="5">
    <source>
        <dbReference type="Proteomes" id="UP001354989"/>
    </source>
</evidence>
<gene>
    <name evidence="2" type="ORF">PEPS_36580</name>
    <name evidence="3" type="ORF">PEPS_37270</name>
    <name evidence="4" type="ORF">PEPS_37560</name>
</gene>
<sequence length="142" mass="16244">MNGETIFLIVWVIVAAFILTTFYKRGKKALSIFPDIHSVRVVYRDKSASGHSNKSWTTKMGGARNALDIVVTDKELWLKSMLLFAGIGKHYDLLHKVSLDNIIRTDRQGRKITVDFKTEDGKDKQVVFMTKRPDDFLKAIKK</sequence>
<keyword evidence="1" id="KW-0472">Membrane</keyword>
<dbReference type="Proteomes" id="UP001354989">
    <property type="component" value="Plasmid pPP2"/>
</dbReference>
<evidence type="ECO:0000313" key="3">
    <source>
        <dbReference type="EMBL" id="BDD01447.1"/>
    </source>
</evidence>
<keyword evidence="1" id="KW-1133">Transmembrane helix</keyword>
<dbReference type="RefSeq" id="WP_338398685.1">
    <property type="nucleotide sequence ID" value="NZ_AP025294.1"/>
</dbReference>
<proteinExistence type="predicted"/>
<dbReference type="EMBL" id="AP025294">
    <property type="protein sequence ID" value="BDD01378.1"/>
    <property type="molecule type" value="Genomic_DNA"/>
</dbReference>